<dbReference type="OrthoDB" id="412788at2759"/>
<gene>
    <name evidence="2" type="ORF">LY89DRAFT_723086</name>
</gene>
<dbReference type="AlphaFoldDB" id="A0A194WUH4"/>
<reference evidence="2 3" key="1">
    <citation type="submission" date="2015-10" db="EMBL/GenBank/DDBJ databases">
        <title>Full genome of DAOMC 229536 Phialocephala scopiformis, a fungal endophyte of spruce producing the potent anti-insectan compound rugulosin.</title>
        <authorList>
            <consortium name="DOE Joint Genome Institute"/>
            <person name="Walker A.K."/>
            <person name="Frasz S.L."/>
            <person name="Seifert K.A."/>
            <person name="Miller J.D."/>
            <person name="Mondo S.J."/>
            <person name="Labutti K."/>
            <person name="Lipzen A."/>
            <person name="Dockter R."/>
            <person name="Kennedy M."/>
            <person name="Grigoriev I.V."/>
            <person name="Spatafora J.W."/>
        </authorList>
    </citation>
    <scope>NUCLEOTIDE SEQUENCE [LARGE SCALE GENOMIC DNA]</scope>
    <source>
        <strain evidence="2 3">CBS 120377</strain>
    </source>
</reference>
<dbReference type="PANTHER" id="PTHR34598">
    <property type="entry name" value="BLL6449 PROTEIN"/>
    <property type="match status" value="1"/>
</dbReference>
<dbReference type="GeneID" id="28828513"/>
<evidence type="ECO:0008006" key="4">
    <source>
        <dbReference type="Google" id="ProtNLM"/>
    </source>
</evidence>
<keyword evidence="3" id="KW-1185">Reference proteome</keyword>
<organism evidence="2 3">
    <name type="scientific">Mollisia scopiformis</name>
    <name type="common">Conifer needle endophyte fungus</name>
    <name type="synonym">Phialocephala scopiformis</name>
    <dbReference type="NCBI Taxonomy" id="149040"/>
    <lineage>
        <taxon>Eukaryota</taxon>
        <taxon>Fungi</taxon>
        <taxon>Dikarya</taxon>
        <taxon>Ascomycota</taxon>
        <taxon>Pezizomycotina</taxon>
        <taxon>Leotiomycetes</taxon>
        <taxon>Helotiales</taxon>
        <taxon>Mollisiaceae</taxon>
        <taxon>Mollisia</taxon>
    </lineage>
</organism>
<evidence type="ECO:0000256" key="1">
    <source>
        <dbReference type="ARBA" id="ARBA00023604"/>
    </source>
</evidence>
<proteinExistence type="inferred from homology"/>
<dbReference type="InParanoid" id="A0A194WUH4"/>
<dbReference type="NCBIfam" id="NF041278">
    <property type="entry name" value="CmcJ_NvfI_EfuI"/>
    <property type="match status" value="1"/>
</dbReference>
<name>A0A194WUH4_MOLSC</name>
<dbReference type="InterPro" id="IPR044053">
    <property type="entry name" value="AsaB-like"/>
</dbReference>
<evidence type="ECO:0000313" key="2">
    <source>
        <dbReference type="EMBL" id="KUJ11262.1"/>
    </source>
</evidence>
<sequence length="285" mass="32303">MATSTYTETKVGDVKTTVKYLQPDSKNVRYFSKGLEVNTGKYDDVSIVVHDARPTQEEFTLDNGGFALIQHNSKLTNFYSREQLDTTYASEITSLVKSLTGADDVVIFSAPVLRKTDAKVGTTYQPRAADVHTDYSSGNAEDFAPKKAQENGDIKYSRFAFVNVWRAITPPPQDWPLAVVDARSVAPDEGTPYPMIIVDKIPEKLPIVPQPAYTIEGANFSFKPEHRWYYFRDMKIDEVLVFKLYDSNRHQGSKSWRCPHTAFFNPTEGTIPRESVEVRTICYFK</sequence>
<dbReference type="RefSeq" id="XP_018065617.1">
    <property type="nucleotide sequence ID" value="XM_018218787.1"/>
</dbReference>
<dbReference type="EMBL" id="KQ947427">
    <property type="protein sequence ID" value="KUJ11262.1"/>
    <property type="molecule type" value="Genomic_DNA"/>
</dbReference>
<dbReference type="GO" id="GO:0016491">
    <property type="term" value="F:oxidoreductase activity"/>
    <property type="evidence" value="ECO:0007669"/>
    <property type="project" value="InterPro"/>
</dbReference>
<evidence type="ECO:0000313" key="3">
    <source>
        <dbReference type="Proteomes" id="UP000070700"/>
    </source>
</evidence>
<dbReference type="KEGG" id="psco:LY89DRAFT_723086"/>
<accession>A0A194WUH4</accession>
<dbReference type="Proteomes" id="UP000070700">
    <property type="component" value="Unassembled WGS sequence"/>
</dbReference>
<protein>
    <recommendedName>
        <fullName evidence="4">Methyltransferase</fullName>
    </recommendedName>
</protein>
<comment type="similarity">
    <text evidence="1">Belongs to the asaB hydroxylase/desaturase family.</text>
</comment>
<dbReference type="PANTHER" id="PTHR34598:SF3">
    <property type="entry name" value="OXIDOREDUCTASE AN1597"/>
    <property type="match status" value="1"/>
</dbReference>